<dbReference type="GO" id="GO:0008757">
    <property type="term" value="F:S-adenosylmethionine-dependent methyltransferase activity"/>
    <property type="evidence" value="ECO:0007669"/>
    <property type="project" value="UniProtKB-ARBA"/>
</dbReference>
<protein>
    <submittedName>
        <fullName evidence="2">tRNA1(Val) (Adenine(37)-N6)-methyltransferase</fullName>
        <ecNumber evidence="2">2.1.1.223</ecNumber>
    </submittedName>
</protein>
<dbReference type="PANTHER" id="PTHR47739:SF1">
    <property type="entry name" value="TRNA1(VAL) (ADENINE(37)-N6)-METHYLTRANSFERASE"/>
    <property type="match status" value="1"/>
</dbReference>
<dbReference type="InterPro" id="IPR002052">
    <property type="entry name" value="DNA_methylase_N6_adenine_CS"/>
</dbReference>
<name>A0A379C3Q7_9FIRM</name>
<dbReference type="GO" id="GO:0008170">
    <property type="term" value="F:N-methyltransferase activity"/>
    <property type="evidence" value="ECO:0007669"/>
    <property type="project" value="UniProtKB-ARBA"/>
</dbReference>
<dbReference type="GO" id="GO:0032259">
    <property type="term" value="P:methylation"/>
    <property type="evidence" value="ECO:0007669"/>
    <property type="project" value="UniProtKB-KW"/>
</dbReference>
<accession>A0A379C3Q7</accession>
<dbReference type="CDD" id="cd02440">
    <property type="entry name" value="AdoMet_MTases"/>
    <property type="match status" value="1"/>
</dbReference>
<dbReference type="PANTHER" id="PTHR47739">
    <property type="entry name" value="TRNA1(VAL) (ADENINE(37)-N6)-METHYLTRANSFERASE"/>
    <property type="match status" value="1"/>
</dbReference>
<dbReference type="EMBL" id="UGSZ01000001">
    <property type="protein sequence ID" value="SUB56749.1"/>
    <property type="molecule type" value="Genomic_DNA"/>
</dbReference>
<dbReference type="AlphaFoldDB" id="A0A379C3Q7"/>
<dbReference type="STRING" id="1122949.GCA_000378725_00498"/>
<feature type="domain" description="Methyltransferase" evidence="1">
    <location>
        <begin position="36"/>
        <end position="156"/>
    </location>
</feature>
<dbReference type="PROSITE" id="PS00092">
    <property type="entry name" value="N6_MTASE"/>
    <property type="match status" value="1"/>
</dbReference>
<evidence type="ECO:0000259" key="1">
    <source>
        <dbReference type="Pfam" id="PF13847"/>
    </source>
</evidence>
<reference evidence="2 3" key="1">
    <citation type="submission" date="2018-06" db="EMBL/GenBank/DDBJ databases">
        <authorList>
            <consortium name="Pathogen Informatics"/>
            <person name="Doyle S."/>
        </authorList>
    </citation>
    <scope>NUCLEOTIDE SEQUENCE [LARGE SCALE GENOMIC DNA]</scope>
    <source>
        <strain evidence="2 3">NCTC13149</strain>
    </source>
</reference>
<dbReference type="InterPro" id="IPR050210">
    <property type="entry name" value="tRNA_Adenine-N(6)_MTase"/>
</dbReference>
<proteinExistence type="predicted"/>
<dbReference type="InterPro" id="IPR029063">
    <property type="entry name" value="SAM-dependent_MTases_sf"/>
</dbReference>
<dbReference type="Gene3D" id="3.40.50.150">
    <property type="entry name" value="Vaccinia Virus protein VP39"/>
    <property type="match status" value="1"/>
</dbReference>
<dbReference type="SUPFAM" id="SSF53335">
    <property type="entry name" value="S-adenosyl-L-methionine-dependent methyltransferases"/>
    <property type="match status" value="1"/>
</dbReference>
<dbReference type="EC" id="2.1.1.223" evidence="2"/>
<keyword evidence="2" id="KW-0808">Transferase</keyword>
<dbReference type="OrthoDB" id="9777257at2"/>
<gene>
    <name evidence="2" type="primary">yfiC</name>
    <name evidence="2" type="ORF">NCTC13149_00545</name>
</gene>
<evidence type="ECO:0000313" key="2">
    <source>
        <dbReference type="EMBL" id="SUB56749.1"/>
    </source>
</evidence>
<dbReference type="Pfam" id="PF13847">
    <property type="entry name" value="Methyltransf_31"/>
    <property type="match status" value="1"/>
</dbReference>
<keyword evidence="2" id="KW-0489">Methyltransferase</keyword>
<organism evidence="2 3">
    <name type="scientific">Peptoniphilus lacrimalis</name>
    <dbReference type="NCBI Taxonomy" id="33031"/>
    <lineage>
        <taxon>Bacteria</taxon>
        <taxon>Bacillati</taxon>
        <taxon>Bacillota</taxon>
        <taxon>Tissierellia</taxon>
        <taxon>Tissierellales</taxon>
        <taxon>Peptoniphilaceae</taxon>
        <taxon>Peptoniphilus</taxon>
    </lineage>
</organism>
<dbReference type="GO" id="GO:0003676">
    <property type="term" value="F:nucleic acid binding"/>
    <property type="evidence" value="ECO:0007669"/>
    <property type="project" value="InterPro"/>
</dbReference>
<sequence>MQRDKVPGTNYIIVQDENNFKYTSDSLILSSFVKMGQRALDLGCGNGIISLRIVDRFKELYAIDYNNESLELFKIALKENYLEEKIRLIQDDILNLGNYFPNNYFDQILFNPPYFNCFEPKSNMEKARHSTDIRNFIEIVSKLLKARGDFTIIFPSNRISELIYYLNLYKLKVKDMIAVKPNLEKPALHFILRCRKDAKFGNFYREFIVHESDNYSEQMLKVYNNEVLL</sequence>
<dbReference type="InterPro" id="IPR025714">
    <property type="entry name" value="Methyltranfer_dom"/>
</dbReference>
<evidence type="ECO:0000313" key="3">
    <source>
        <dbReference type="Proteomes" id="UP000255517"/>
    </source>
</evidence>
<dbReference type="Proteomes" id="UP000255517">
    <property type="component" value="Unassembled WGS sequence"/>
</dbReference>
<dbReference type="RefSeq" id="WP_019034429.1">
    <property type="nucleotide sequence ID" value="NZ_UGSZ01000001.1"/>
</dbReference>